<sequence>MSTSTSREGPNPLRPYYRPPSIGIPQDIHASGTTTGTTTSSGTHGLAPKNGSAASYASSARDMFDYSDYLSDSSPSSVEAVKRILDDWVYKYFSILLAQPFDVSKTVLQVRSQDAAEGATPAAKEVRSSGYRDSVYSEARLPSLHLYPSDESDPDEPAYFTSSAPSSQWHPPSRSQRRHASERDYEKDYSPPPSPKGITIPPHQLSLKRVDSIMEVISQLWNKEGAWGVWKATNATFVYSLLLQTIEQWSRGLFSAAFNVPEAAVTTGINLSAELLDTPYPWASLAVAVAAAVSAGLILAPLDLIRTKLILTPLSSTKRSLSHNLRNLPSYLCPTPLMVPTILHSLITPTVNHSTPLLLRSYLGIDPILTPTTYSISKCLSQTTELFLRLPFETILRRGQMAVLATPLYQSEDGKRLETIVDIGPYHGVLGTMWSIVLEEGGSSSLVNAKKGKWAETKGQGVEGLWRGWRVGMWGLVGMWGARALGGSGANGGEF</sequence>
<dbReference type="AlphaFoldDB" id="A0A8T9BRJ9"/>
<keyword evidence="5" id="KW-1133">Transmembrane helix</keyword>
<keyword evidence="9" id="KW-1185">Reference proteome</keyword>
<dbReference type="Gene3D" id="1.50.40.10">
    <property type="entry name" value="Mitochondrial carrier domain"/>
    <property type="match status" value="1"/>
</dbReference>
<dbReference type="SUPFAM" id="SSF103506">
    <property type="entry name" value="Mitochondrial carrier"/>
    <property type="match status" value="1"/>
</dbReference>
<gene>
    <name evidence="8" type="primary">ugo1</name>
    <name evidence="8" type="ORF">LARI1_G001474</name>
</gene>
<dbReference type="GO" id="GO:0031966">
    <property type="term" value="C:mitochondrial membrane"/>
    <property type="evidence" value="ECO:0007669"/>
    <property type="project" value="UniProtKB-SubCell"/>
</dbReference>
<keyword evidence="3" id="KW-0677">Repeat</keyword>
<accession>A0A8T9BRJ9</accession>
<evidence type="ECO:0000256" key="6">
    <source>
        <dbReference type="ARBA" id="ARBA00023136"/>
    </source>
</evidence>
<organism evidence="8 9">
    <name type="scientific">Lachnellula arida</name>
    <dbReference type="NCBI Taxonomy" id="1316785"/>
    <lineage>
        <taxon>Eukaryota</taxon>
        <taxon>Fungi</taxon>
        <taxon>Dikarya</taxon>
        <taxon>Ascomycota</taxon>
        <taxon>Pezizomycotina</taxon>
        <taxon>Leotiomycetes</taxon>
        <taxon>Helotiales</taxon>
        <taxon>Lachnaceae</taxon>
        <taxon>Lachnellula</taxon>
    </lineage>
</organism>
<evidence type="ECO:0000313" key="9">
    <source>
        <dbReference type="Proteomes" id="UP000469559"/>
    </source>
</evidence>
<keyword evidence="4" id="KW-0496">Mitochondrion</keyword>
<proteinExistence type="predicted"/>
<evidence type="ECO:0000256" key="5">
    <source>
        <dbReference type="ARBA" id="ARBA00022989"/>
    </source>
</evidence>
<keyword evidence="6" id="KW-0472">Membrane</keyword>
<feature type="compositionally biased region" description="Basic and acidic residues" evidence="7">
    <location>
        <begin position="179"/>
        <end position="189"/>
    </location>
</feature>
<feature type="compositionally biased region" description="Low complexity" evidence="7">
    <location>
        <begin position="31"/>
        <end position="43"/>
    </location>
</feature>
<reference evidence="8 9" key="1">
    <citation type="submission" date="2018-05" db="EMBL/GenBank/DDBJ databases">
        <title>Whole genome sequencing for identification of molecular markers to develop diagnostic detection tools for the regulated plant pathogen Lachnellula willkommii.</title>
        <authorList>
            <person name="Giroux E."/>
            <person name="Bilodeau G."/>
        </authorList>
    </citation>
    <scope>NUCLEOTIDE SEQUENCE [LARGE SCALE GENOMIC DNA]</scope>
    <source>
        <strain evidence="8 9">CBS 203.66</strain>
    </source>
</reference>
<name>A0A8T9BRJ9_9HELO</name>
<keyword evidence="4" id="KW-0999">Mitochondrion inner membrane</keyword>
<feature type="compositionally biased region" description="Polar residues" evidence="7">
    <location>
        <begin position="160"/>
        <end position="174"/>
    </location>
</feature>
<dbReference type="PANTHER" id="PTHR24089">
    <property type="entry name" value="SOLUTE CARRIER FAMILY 25"/>
    <property type="match status" value="1"/>
</dbReference>
<keyword evidence="2" id="KW-0812">Transmembrane</keyword>
<comment type="subcellular location">
    <subcellularLocation>
        <location evidence="1">Mitochondrion membrane</location>
    </subcellularLocation>
</comment>
<feature type="region of interest" description="Disordered" evidence="7">
    <location>
        <begin position="1"/>
        <end position="53"/>
    </location>
</feature>
<dbReference type="Proteomes" id="UP000469559">
    <property type="component" value="Unassembled WGS sequence"/>
</dbReference>
<protein>
    <submittedName>
        <fullName evidence="8">Mitochondrial fusion and transport protein ugo1</fullName>
    </submittedName>
</protein>
<evidence type="ECO:0000313" key="8">
    <source>
        <dbReference type="EMBL" id="TVY21163.1"/>
    </source>
</evidence>
<evidence type="ECO:0000256" key="1">
    <source>
        <dbReference type="ARBA" id="ARBA00004325"/>
    </source>
</evidence>
<comment type="caution">
    <text evidence="8">The sequence shown here is derived from an EMBL/GenBank/DDBJ whole genome shotgun (WGS) entry which is preliminary data.</text>
</comment>
<dbReference type="OrthoDB" id="77989at2759"/>
<evidence type="ECO:0000256" key="2">
    <source>
        <dbReference type="ARBA" id="ARBA00022692"/>
    </source>
</evidence>
<dbReference type="InterPro" id="IPR023395">
    <property type="entry name" value="MCP_dom_sf"/>
</dbReference>
<feature type="region of interest" description="Disordered" evidence="7">
    <location>
        <begin position="145"/>
        <end position="201"/>
    </location>
</feature>
<dbReference type="EMBL" id="QGMF01000025">
    <property type="protein sequence ID" value="TVY21163.1"/>
    <property type="molecule type" value="Genomic_DNA"/>
</dbReference>
<evidence type="ECO:0000256" key="7">
    <source>
        <dbReference type="SAM" id="MobiDB-lite"/>
    </source>
</evidence>
<evidence type="ECO:0000256" key="3">
    <source>
        <dbReference type="ARBA" id="ARBA00022737"/>
    </source>
</evidence>
<evidence type="ECO:0000256" key="4">
    <source>
        <dbReference type="ARBA" id="ARBA00022792"/>
    </source>
</evidence>